<dbReference type="Gene3D" id="3.40.140.10">
    <property type="entry name" value="Cytidine Deaminase, domain 2"/>
    <property type="match status" value="1"/>
</dbReference>
<dbReference type="AlphaFoldDB" id="A0A423WTK1"/>
<protein>
    <recommendedName>
        <fullName evidence="1">CMP/dCMP-type deaminase domain-containing protein</fullName>
    </recommendedName>
</protein>
<dbReference type="SUPFAM" id="SSF53927">
    <property type="entry name" value="Cytidine deaminase-like"/>
    <property type="match status" value="1"/>
</dbReference>
<keyword evidence="3" id="KW-1185">Reference proteome</keyword>
<dbReference type="Proteomes" id="UP000285146">
    <property type="component" value="Unassembled WGS sequence"/>
</dbReference>
<dbReference type="Pfam" id="PF18785">
    <property type="entry name" value="Inv-AAD"/>
    <property type="match status" value="1"/>
</dbReference>
<evidence type="ECO:0000259" key="1">
    <source>
        <dbReference type="PROSITE" id="PS51747"/>
    </source>
</evidence>
<dbReference type="InParanoid" id="A0A423WTK1"/>
<dbReference type="InterPro" id="IPR002125">
    <property type="entry name" value="CMP_dCMP_dom"/>
</dbReference>
<feature type="domain" description="CMP/dCMP-type deaminase" evidence="1">
    <location>
        <begin position="7"/>
        <end position="146"/>
    </location>
</feature>
<sequence>MPDIRPNDHRAYMEYALSLARKSPPKPTNYRVGAVVVDQATNEILADGYTLQLEGNTHAEQCCLITLARRHGVPESGLGQVLPSSLALYTTVEPCSKRLSGNTPCAERILRLAGVVKTVYVGVLEPKKFVEENTGRAALEEAGIQFVHVEGLEDEILKVAKAGHETKE</sequence>
<accession>A0A423WTK1</accession>
<dbReference type="GO" id="GO:0003824">
    <property type="term" value="F:catalytic activity"/>
    <property type="evidence" value="ECO:0007669"/>
    <property type="project" value="InterPro"/>
</dbReference>
<organism evidence="2 3">
    <name type="scientific">Cytospora leucostoma</name>
    <dbReference type="NCBI Taxonomy" id="1230097"/>
    <lineage>
        <taxon>Eukaryota</taxon>
        <taxon>Fungi</taxon>
        <taxon>Dikarya</taxon>
        <taxon>Ascomycota</taxon>
        <taxon>Pezizomycotina</taxon>
        <taxon>Sordariomycetes</taxon>
        <taxon>Sordariomycetidae</taxon>
        <taxon>Diaporthales</taxon>
        <taxon>Cytosporaceae</taxon>
        <taxon>Cytospora</taxon>
    </lineage>
</organism>
<evidence type="ECO:0000313" key="3">
    <source>
        <dbReference type="Proteomes" id="UP000285146"/>
    </source>
</evidence>
<gene>
    <name evidence="2" type="ORF">VPNG_06728</name>
</gene>
<proteinExistence type="predicted"/>
<dbReference type="OrthoDB" id="252265at2759"/>
<dbReference type="GO" id="GO:0006139">
    <property type="term" value="P:nucleobase-containing compound metabolic process"/>
    <property type="evidence" value="ECO:0007669"/>
    <property type="project" value="UniProtKB-ARBA"/>
</dbReference>
<dbReference type="PROSITE" id="PS51747">
    <property type="entry name" value="CYT_DCMP_DEAMINASES_2"/>
    <property type="match status" value="1"/>
</dbReference>
<evidence type="ECO:0000313" key="2">
    <source>
        <dbReference type="EMBL" id="ROW06641.1"/>
    </source>
</evidence>
<comment type="caution">
    <text evidence="2">The sequence shown here is derived from an EMBL/GenBank/DDBJ whole genome shotgun (WGS) entry which is preliminary data.</text>
</comment>
<dbReference type="EMBL" id="LKEB01000041">
    <property type="protein sequence ID" value="ROW06641.1"/>
    <property type="molecule type" value="Genomic_DNA"/>
</dbReference>
<dbReference type="STRING" id="1230097.A0A423WTK1"/>
<name>A0A423WTK1_9PEZI</name>
<dbReference type="InterPro" id="IPR016193">
    <property type="entry name" value="Cytidine_deaminase-like"/>
</dbReference>
<reference evidence="2 3" key="1">
    <citation type="submission" date="2015-09" db="EMBL/GenBank/DDBJ databases">
        <title>Host preference determinants of Valsa canker pathogens revealed by comparative genomics.</title>
        <authorList>
            <person name="Yin Z."/>
            <person name="Huang L."/>
        </authorList>
    </citation>
    <scope>NUCLEOTIDE SEQUENCE [LARGE SCALE GENOMIC DNA]</scope>
    <source>
        <strain evidence="2 3">SXYLt</strain>
    </source>
</reference>